<dbReference type="OrthoDB" id="538216at2759"/>
<evidence type="ECO:0000313" key="3">
    <source>
        <dbReference type="Proteomes" id="UP000886885"/>
    </source>
</evidence>
<name>A0A8X7ZQA8_POPTO</name>
<sequence>MDSHVSLASFTCRDTLIMILRKLGARDLARASCVCKLWRDMASDDAIVRPAFMEPWKLKEIVGEPVSGNFWRENGIWKFAISHKIARGDSVTSLAKKYSVQKVVFGMRESWDMLILLVELNKMSELERFVLCRQWSFCCMIALYLVIEKWEVEVRDIKLLNNMISDSSINSRERLLIPIINPNSLINGICYIELDTYAKREVLVLYPGGQPDKKLMSKGSSILPQAGEGFRVWLAGNRKHAVHRKSTALNQIPSLYCVVFLNLYDVNKNQVVPRDICSPRHSDDDARTSMSLCCGQLPQLWLPFVYSLMDPANLVVSSSNQRLKASSQLGPAMTMIPPGISFTVRERSPEVFDLEHRGLVPISLGLRKIKRDREMGDDRFIDAVPDTTRSLNFQAIDDVNELKKR</sequence>
<dbReference type="InterPro" id="IPR045030">
    <property type="entry name" value="LYSM1-4"/>
</dbReference>
<accession>A0A8X7ZQA8</accession>
<feature type="domain" description="F-box" evidence="1">
    <location>
        <begin position="15"/>
        <end position="47"/>
    </location>
</feature>
<proteinExistence type="predicted"/>
<evidence type="ECO:0000313" key="2">
    <source>
        <dbReference type="EMBL" id="KAG6773220.1"/>
    </source>
</evidence>
<dbReference type="InterPro" id="IPR001810">
    <property type="entry name" value="F-box_dom"/>
</dbReference>
<dbReference type="AlphaFoldDB" id="A0A8X7ZQA8"/>
<dbReference type="Proteomes" id="UP000886885">
    <property type="component" value="Chromosome 5D"/>
</dbReference>
<comment type="caution">
    <text evidence="2">The sequence shown here is derived from an EMBL/GenBank/DDBJ whole genome shotgun (WGS) entry which is preliminary data.</text>
</comment>
<protein>
    <recommendedName>
        <fullName evidence="1">F-box domain-containing protein</fullName>
    </recommendedName>
</protein>
<evidence type="ECO:0000259" key="1">
    <source>
        <dbReference type="Pfam" id="PF12937"/>
    </source>
</evidence>
<organism evidence="2 3">
    <name type="scientific">Populus tomentosa</name>
    <name type="common">Chinese white poplar</name>
    <dbReference type="NCBI Taxonomy" id="118781"/>
    <lineage>
        <taxon>Eukaryota</taxon>
        <taxon>Viridiplantae</taxon>
        <taxon>Streptophyta</taxon>
        <taxon>Embryophyta</taxon>
        <taxon>Tracheophyta</taxon>
        <taxon>Spermatophyta</taxon>
        <taxon>Magnoliopsida</taxon>
        <taxon>eudicotyledons</taxon>
        <taxon>Gunneridae</taxon>
        <taxon>Pentapetalae</taxon>
        <taxon>rosids</taxon>
        <taxon>fabids</taxon>
        <taxon>Malpighiales</taxon>
        <taxon>Salicaceae</taxon>
        <taxon>Saliceae</taxon>
        <taxon>Populus</taxon>
    </lineage>
</organism>
<dbReference type="EMBL" id="JAAWWB010000010">
    <property type="protein sequence ID" value="KAG6773220.1"/>
    <property type="molecule type" value="Genomic_DNA"/>
</dbReference>
<dbReference type="PANTHER" id="PTHR20932">
    <property type="entry name" value="LYSM AND PUTATIVE PEPTIDOGLYCAN-BINDING DOMAIN-CONTAINING PROTEIN"/>
    <property type="match status" value="1"/>
</dbReference>
<reference evidence="2" key="1">
    <citation type="journal article" date="2020" name="bioRxiv">
        <title>Hybrid origin of Populus tomentosa Carr. identified through genome sequencing and phylogenomic analysis.</title>
        <authorList>
            <person name="An X."/>
            <person name="Gao K."/>
            <person name="Chen Z."/>
            <person name="Li J."/>
            <person name="Yang X."/>
            <person name="Yang X."/>
            <person name="Zhou J."/>
            <person name="Guo T."/>
            <person name="Zhao T."/>
            <person name="Huang S."/>
            <person name="Miao D."/>
            <person name="Khan W.U."/>
            <person name="Rao P."/>
            <person name="Ye M."/>
            <person name="Lei B."/>
            <person name="Liao W."/>
            <person name="Wang J."/>
            <person name="Ji L."/>
            <person name="Li Y."/>
            <person name="Guo B."/>
            <person name="Mustafa N.S."/>
            <person name="Li S."/>
            <person name="Yun Q."/>
            <person name="Keller S.R."/>
            <person name="Mao J."/>
            <person name="Zhang R."/>
            <person name="Strauss S.H."/>
        </authorList>
    </citation>
    <scope>NUCLEOTIDE SEQUENCE</scope>
    <source>
        <strain evidence="2">GM15</strain>
        <tissue evidence="2">Leaf</tissue>
    </source>
</reference>
<dbReference type="Pfam" id="PF12937">
    <property type="entry name" value="F-box-like"/>
    <property type="match status" value="1"/>
</dbReference>
<dbReference type="PANTHER" id="PTHR20932:SF8">
    <property type="entry name" value="LD22649P"/>
    <property type="match status" value="1"/>
</dbReference>
<keyword evidence="3" id="KW-1185">Reference proteome</keyword>
<gene>
    <name evidence="2" type="ORF">POTOM_020481</name>
</gene>